<sequence>MTGNEEFPGVVRVYAGTGKKMGRVCLLGLEAKGSIDLDFIMTLSEQGIPEGDYQVSKAFTEEMWPTSSFSANGALRLVPQSESALEFLRTAGKQGLALHARDFYPLAGKMTDNPKMIRFFSNQLFERLAERWGALRISNWDMGRFHDFYRRNTESDQQWKVEVKASGLEAVKNICAPLKVQRKPGGELE</sequence>
<dbReference type="AlphaFoldDB" id="A0A382RSU1"/>
<proteinExistence type="predicted"/>
<reference evidence="1" key="1">
    <citation type="submission" date="2018-05" db="EMBL/GenBank/DDBJ databases">
        <authorList>
            <person name="Lanie J.A."/>
            <person name="Ng W.-L."/>
            <person name="Kazmierczak K.M."/>
            <person name="Andrzejewski T.M."/>
            <person name="Davidsen T.M."/>
            <person name="Wayne K.J."/>
            <person name="Tettelin H."/>
            <person name="Glass J.I."/>
            <person name="Rusch D."/>
            <person name="Podicherti R."/>
            <person name="Tsui H.-C.T."/>
            <person name="Winkler M.E."/>
        </authorList>
    </citation>
    <scope>NUCLEOTIDE SEQUENCE</scope>
</reference>
<organism evidence="1">
    <name type="scientific">marine metagenome</name>
    <dbReference type="NCBI Taxonomy" id="408172"/>
    <lineage>
        <taxon>unclassified sequences</taxon>
        <taxon>metagenomes</taxon>
        <taxon>ecological metagenomes</taxon>
    </lineage>
</organism>
<protein>
    <submittedName>
        <fullName evidence="1">Uncharacterized protein</fullName>
    </submittedName>
</protein>
<dbReference type="EMBL" id="UINC01123689">
    <property type="protein sequence ID" value="SVD00332.1"/>
    <property type="molecule type" value="Genomic_DNA"/>
</dbReference>
<accession>A0A382RSU1</accession>
<gene>
    <name evidence="1" type="ORF">METZ01_LOCUS353186</name>
</gene>
<evidence type="ECO:0000313" key="1">
    <source>
        <dbReference type="EMBL" id="SVD00332.1"/>
    </source>
</evidence>
<name>A0A382RSU1_9ZZZZ</name>